<dbReference type="SUPFAM" id="SSF53474">
    <property type="entry name" value="alpha/beta-Hydrolases"/>
    <property type="match status" value="1"/>
</dbReference>
<evidence type="ECO:0000313" key="5">
    <source>
        <dbReference type="Proteomes" id="UP000635142"/>
    </source>
</evidence>
<dbReference type="AlphaFoldDB" id="A0A927D8F3"/>
<dbReference type="Pfam" id="PF00561">
    <property type="entry name" value="Abhydrolase_1"/>
    <property type="match status" value="1"/>
</dbReference>
<keyword evidence="2 4" id="KW-0378">Hydrolase</keyword>
<dbReference type="PRINTS" id="PR00793">
    <property type="entry name" value="PROAMNOPTASE"/>
</dbReference>
<dbReference type="PRINTS" id="PR00111">
    <property type="entry name" value="ABHYDROLASE"/>
</dbReference>
<dbReference type="InterPro" id="IPR002410">
    <property type="entry name" value="Peptidase_S33"/>
</dbReference>
<dbReference type="Gene3D" id="3.40.50.1820">
    <property type="entry name" value="alpha/beta hydrolase"/>
    <property type="match status" value="1"/>
</dbReference>
<evidence type="ECO:0000256" key="1">
    <source>
        <dbReference type="ARBA" id="ARBA00010088"/>
    </source>
</evidence>
<dbReference type="InterPro" id="IPR029058">
    <property type="entry name" value="AB_hydrolase_fold"/>
</dbReference>
<feature type="domain" description="AB hydrolase-1" evidence="3">
    <location>
        <begin position="30"/>
        <end position="267"/>
    </location>
</feature>
<gene>
    <name evidence="4" type="ORF">H9Q16_14430</name>
</gene>
<dbReference type="Proteomes" id="UP000635142">
    <property type="component" value="Unassembled WGS sequence"/>
</dbReference>
<protein>
    <submittedName>
        <fullName evidence="4">Alpha/beta hydrolase</fullName>
    </submittedName>
</protein>
<dbReference type="InterPro" id="IPR050266">
    <property type="entry name" value="AB_hydrolase_sf"/>
</dbReference>
<dbReference type="InterPro" id="IPR000073">
    <property type="entry name" value="AB_hydrolase_1"/>
</dbReference>
<comment type="similarity">
    <text evidence="1">Belongs to the peptidase S33 family.</text>
</comment>
<dbReference type="PANTHER" id="PTHR43798:SF33">
    <property type="entry name" value="HYDROLASE, PUTATIVE (AFU_ORTHOLOGUE AFUA_2G14860)-RELATED"/>
    <property type="match status" value="1"/>
</dbReference>
<sequence>MRIEVNGVRLFVDVEGAGLVPDGPAMRKKPTLILLHGGPGADHSIYKPAFSQLSDIAQIVYLDHRGNGRSDDSDPARWNLDQWADDLHGLIETLGIDRPILYGASFGGFVAQAYATRYPDTLGALILCATTAKAEFETIYQAFARLGGDEAGDVARTYWNAPTPERRKRYFEVCLPLYSQSGADPDMMARMIVKNPVAMHFNGPDNEMGRFDFRDGLARVSCPVLILSGSHDPMMPVPFSETLLASLGNTPATHHTLHGAGHMIPADAPAEFFAHLRRFITETMPCD</sequence>
<dbReference type="GO" id="GO:0008233">
    <property type="term" value="F:peptidase activity"/>
    <property type="evidence" value="ECO:0007669"/>
    <property type="project" value="InterPro"/>
</dbReference>
<dbReference type="EMBL" id="JACTAG010000002">
    <property type="protein sequence ID" value="MBD3665127.1"/>
    <property type="molecule type" value="Genomic_DNA"/>
</dbReference>
<evidence type="ECO:0000259" key="3">
    <source>
        <dbReference type="Pfam" id="PF00561"/>
    </source>
</evidence>
<dbReference type="RefSeq" id="WP_191076122.1">
    <property type="nucleotide sequence ID" value="NZ_JACTAG010000002.1"/>
</dbReference>
<proteinExistence type="inferred from homology"/>
<keyword evidence="5" id="KW-1185">Reference proteome</keyword>
<evidence type="ECO:0000256" key="2">
    <source>
        <dbReference type="ARBA" id="ARBA00022801"/>
    </source>
</evidence>
<accession>A0A927D8F3</accession>
<reference evidence="4" key="1">
    <citation type="submission" date="2020-08" db="EMBL/GenBank/DDBJ databases">
        <title>Sulfitobacter aestuariivivens sp. nov., isolated from a tidal flat.</title>
        <authorList>
            <person name="Park S."/>
            <person name="Yoon J.-H."/>
        </authorList>
    </citation>
    <scope>NUCLEOTIDE SEQUENCE</scope>
    <source>
        <strain evidence="4">TSTF-M16</strain>
    </source>
</reference>
<comment type="caution">
    <text evidence="4">The sequence shown here is derived from an EMBL/GenBank/DDBJ whole genome shotgun (WGS) entry which is preliminary data.</text>
</comment>
<organism evidence="4 5">
    <name type="scientific">Sulfitobacter aestuariivivens</name>
    <dbReference type="NCBI Taxonomy" id="2766981"/>
    <lineage>
        <taxon>Bacteria</taxon>
        <taxon>Pseudomonadati</taxon>
        <taxon>Pseudomonadota</taxon>
        <taxon>Alphaproteobacteria</taxon>
        <taxon>Rhodobacterales</taxon>
        <taxon>Roseobacteraceae</taxon>
        <taxon>Sulfitobacter</taxon>
    </lineage>
</organism>
<dbReference type="GO" id="GO:0006508">
    <property type="term" value="P:proteolysis"/>
    <property type="evidence" value="ECO:0007669"/>
    <property type="project" value="InterPro"/>
</dbReference>
<name>A0A927D8F3_9RHOB</name>
<dbReference type="GO" id="GO:0016020">
    <property type="term" value="C:membrane"/>
    <property type="evidence" value="ECO:0007669"/>
    <property type="project" value="TreeGrafter"/>
</dbReference>
<dbReference type="PANTHER" id="PTHR43798">
    <property type="entry name" value="MONOACYLGLYCEROL LIPASE"/>
    <property type="match status" value="1"/>
</dbReference>
<evidence type="ECO:0000313" key="4">
    <source>
        <dbReference type="EMBL" id="MBD3665127.1"/>
    </source>
</evidence>